<organism evidence="2 3">
    <name type="scientific">Streptomyces antimycoticus</name>
    <dbReference type="NCBI Taxonomy" id="68175"/>
    <lineage>
        <taxon>Bacteria</taxon>
        <taxon>Bacillati</taxon>
        <taxon>Actinomycetota</taxon>
        <taxon>Actinomycetes</taxon>
        <taxon>Kitasatosporales</taxon>
        <taxon>Streptomycetaceae</taxon>
        <taxon>Streptomyces</taxon>
        <taxon>Streptomyces violaceusniger group</taxon>
    </lineage>
</organism>
<proteinExistence type="predicted"/>
<feature type="region of interest" description="Disordered" evidence="1">
    <location>
        <begin position="113"/>
        <end position="144"/>
    </location>
</feature>
<keyword evidence="3" id="KW-1185">Reference proteome</keyword>
<evidence type="ECO:0000256" key="1">
    <source>
        <dbReference type="SAM" id="MobiDB-lite"/>
    </source>
</evidence>
<name>A0A4D4K875_9ACTN</name>
<gene>
    <name evidence="2" type="ORF">SANT12839_029850</name>
</gene>
<dbReference type="Proteomes" id="UP000299290">
    <property type="component" value="Unassembled WGS sequence"/>
</dbReference>
<comment type="caution">
    <text evidence="2">The sequence shown here is derived from an EMBL/GenBank/DDBJ whole genome shotgun (WGS) entry which is preliminary data.</text>
</comment>
<evidence type="ECO:0000313" key="3">
    <source>
        <dbReference type="Proteomes" id="UP000299290"/>
    </source>
</evidence>
<reference evidence="2 3" key="1">
    <citation type="journal article" date="2020" name="Int. J. Syst. Evol. Microbiol.">
        <title>Reclassification of Streptomyces castelarensis and Streptomyces sporoclivatus as later heterotypic synonyms of Streptomyces antimycoticus.</title>
        <authorList>
            <person name="Komaki H."/>
            <person name="Tamura T."/>
        </authorList>
    </citation>
    <scope>NUCLEOTIDE SEQUENCE [LARGE SCALE GENOMIC DNA]</scope>
    <source>
        <strain evidence="2 3">NBRC 12839</strain>
    </source>
</reference>
<sequence>MGGAPDHHVRAEDRARRGHRQIALAQMEHIRADGMCDIGAVVDGEQLSVAAAGVREDLEVLQLLGRLHLLLPELDDVHPRRQDGVQELRQVALALPCVGAQIEAGVGQLLMSGGGGHGSVPPEGRRRTGRARSAARTPCTTTCD</sequence>
<dbReference type="EMBL" id="BJHV01000001">
    <property type="protein sequence ID" value="GDY42103.1"/>
    <property type="molecule type" value="Genomic_DNA"/>
</dbReference>
<dbReference type="AlphaFoldDB" id="A0A4D4K875"/>
<evidence type="ECO:0000313" key="2">
    <source>
        <dbReference type="EMBL" id="GDY42103.1"/>
    </source>
</evidence>
<protein>
    <submittedName>
        <fullName evidence="2">Uncharacterized protein</fullName>
    </submittedName>
</protein>
<accession>A0A4D4K875</accession>